<dbReference type="Gene3D" id="3.40.50.880">
    <property type="match status" value="1"/>
</dbReference>
<name>A0ABV7A3B5_9BACI</name>
<dbReference type="SUPFAM" id="SSF52317">
    <property type="entry name" value="Class I glutamine amidotransferase-like"/>
    <property type="match status" value="1"/>
</dbReference>
<dbReference type="PANTHER" id="PTHR43418">
    <property type="entry name" value="MULTIFUNCTIONAL TRYPTOPHAN BIOSYNTHESIS PROTEIN-RELATED"/>
    <property type="match status" value="1"/>
</dbReference>
<dbReference type="CDD" id="cd01743">
    <property type="entry name" value="GATase1_Anthranilate_Synthase"/>
    <property type="match status" value="1"/>
</dbReference>
<reference evidence="4" key="1">
    <citation type="journal article" date="2019" name="Int. J. Syst. Evol. Microbiol.">
        <title>The Global Catalogue of Microorganisms (GCM) 10K type strain sequencing project: providing services to taxonomists for standard genome sequencing and annotation.</title>
        <authorList>
            <consortium name="The Broad Institute Genomics Platform"/>
            <consortium name="The Broad Institute Genome Sequencing Center for Infectious Disease"/>
            <person name="Wu L."/>
            <person name="Ma J."/>
        </authorList>
    </citation>
    <scope>NUCLEOTIDE SEQUENCE [LARGE SCALE GENOMIC DNA]</scope>
    <source>
        <strain evidence="4">KCTC 13193</strain>
    </source>
</reference>
<protein>
    <submittedName>
        <fullName evidence="3">Anthranilate synthase component II</fullName>
    </submittedName>
</protein>
<evidence type="ECO:0000313" key="4">
    <source>
        <dbReference type="Proteomes" id="UP001595387"/>
    </source>
</evidence>
<dbReference type="PRINTS" id="PR00097">
    <property type="entry name" value="ANTSNTHASEII"/>
</dbReference>
<dbReference type="InterPro" id="IPR017926">
    <property type="entry name" value="GATASE"/>
</dbReference>
<evidence type="ECO:0000313" key="3">
    <source>
        <dbReference type="EMBL" id="MFC2947511.1"/>
    </source>
</evidence>
<evidence type="ECO:0000256" key="1">
    <source>
        <dbReference type="ARBA" id="ARBA00022962"/>
    </source>
</evidence>
<dbReference type="Proteomes" id="UP001595387">
    <property type="component" value="Unassembled WGS sequence"/>
</dbReference>
<dbReference type="EMBL" id="JBHRRZ010000006">
    <property type="protein sequence ID" value="MFC2947511.1"/>
    <property type="molecule type" value="Genomic_DNA"/>
</dbReference>
<dbReference type="Pfam" id="PF00117">
    <property type="entry name" value="GATase"/>
    <property type="match status" value="1"/>
</dbReference>
<dbReference type="InterPro" id="IPR029062">
    <property type="entry name" value="Class_I_gatase-like"/>
</dbReference>
<proteinExistence type="predicted"/>
<sequence>MILLLDNYDSFTYNLYQYVSEELVDVIVKRNDEITVEEIDKMKPEAIIISPGPGLPDESGICLEAIQRFHRDIPILGVCLGQQCIAQALGGSLRPAKVIMHGKTSLITHNGVGLYQDLPNPLEVMRYHSYVVDSLPASICLDIESRSDDDHEIMGIKHKNHPLYGVQFHPESIGTTTGKNIIRNFLKEIREESELNETIS</sequence>
<dbReference type="PROSITE" id="PS51273">
    <property type="entry name" value="GATASE_TYPE_1"/>
    <property type="match status" value="1"/>
</dbReference>
<keyword evidence="4" id="KW-1185">Reference proteome</keyword>
<dbReference type="InterPro" id="IPR050472">
    <property type="entry name" value="Anth_synth/Amidotransfase"/>
</dbReference>
<dbReference type="PRINTS" id="PR00099">
    <property type="entry name" value="CPSGATASE"/>
</dbReference>
<dbReference type="InterPro" id="IPR006221">
    <property type="entry name" value="TrpG/PapA_dom"/>
</dbReference>
<dbReference type="RefSeq" id="WP_390303294.1">
    <property type="nucleotide sequence ID" value="NZ_JBHRRZ010000006.1"/>
</dbReference>
<gene>
    <name evidence="3" type="ORF">ACFODW_03935</name>
</gene>
<organism evidence="3 4">
    <name type="scientific">Virgibacillus sediminis</name>
    <dbReference type="NCBI Taxonomy" id="202260"/>
    <lineage>
        <taxon>Bacteria</taxon>
        <taxon>Bacillati</taxon>
        <taxon>Bacillota</taxon>
        <taxon>Bacilli</taxon>
        <taxon>Bacillales</taxon>
        <taxon>Bacillaceae</taxon>
        <taxon>Virgibacillus</taxon>
    </lineage>
</organism>
<comment type="caution">
    <text evidence="3">The sequence shown here is derived from an EMBL/GenBank/DDBJ whole genome shotgun (WGS) entry which is preliminary data.</text>
</comment>
<dbReference type="NCBIfam" id="TIGR00566">
    <property type="entry name" value="trpG_papA"/>
    <property type="match status" value="1"/>
</dbReference>
<accession>A0ABV7A3B5</accession>
<dbReference type="PANTHER" id="PTHR43418:SF4">
    <property type="entry name" value="MULTIFUNCTIONAL TRYPTOPHAN BIOSYNTHESIS PROTEIN"/>
    <property type="match status" value="1"/>
</dbReference>
<keyword evidence="1" id="KW-0315">Glutamine amidotransferase</keyword>
<dbReference type="PRINTS" id="PR00096">
    <property type="entry name" value="GATASE"/>
</dbReference>
<feature type="domain" description="Glutamine amidotransferase" evidence="2">
    <location>
        <begin position="3"/>
        <end position="188"/>
    </location>
</feature>
<evidence type="ECO:0000259" key="2">
    <source>
        <dbReference type="Pfam" id="PF00117"/>
    </source>
</evidence>